<protein>
    <submittedName>
        <fullName evidence="1">E3 ubiquitin-protein ligase HECTD1</fullName>
    </submittedName>
</protein>
<sequence>MNDEEVVLTDSNACIFKFIQELLARGQPQGRAERMKRIWEPTYSLQYREAKEDELSQKDGASISK</sequence>
<dbReference type="Proteomes" id="UP000762676">
    <property type="component" value="Unassembled WGS sequence"/>
</dbReference>
<gene>
    <name evidence="1" type="ORF">ElyMa_002784400</name>
</gene>
<dbReference type="EMBL" id="BMAT01005739">
    <property type="protein sequence ID" value="GFR99092.1"/>
    <property type="molecule type" value="Genomic_DNA"/>
</dbReference>
<accession>A0AAV4HP20</accession>
<evidence type="ECO:0000313" key="1">
    <source>
        <dbReference type="EMBL" id="GFR99092.1"/>
    </source>
</evidence>
<feature type="non-terminal residue" evidence="1">
    <location>
        <position position="65"/>
    </location>
</feature>
<comment type="caution">
    <text evidence="1">The sequence shown here is derived from an EMBL/GenBank/DDBJ whole genome shotgun (WGS) entry which is preliminary data.</text>
</comment>
<keyword evidence="2" id="KW-1185">Reference proteome</keyword>
<dbReference type="AlphaFoldDB" id="A0AAV4HP20"/>
<organism evidence="1 2">
    <name type="scientific">Elysia marginata</name>
    <dbReference type="NCBI Taxonomy" id="1093978"/>
    <lineage>
        <taxon>Eukaryota</taxon>
        <taxon>Metazoa</taxon>
        <taxon>Spiralia</taxon>
        <taxon>Lophotrochozoa</taxon>
        <taxon>Mollusca</taxon>
        <taxon>Gastropoda</taxon>
        <taxon>Heterobranchia</taxon>
        <taxon>Euthyneura</taxon>
        <taxon>Panpulmonata</taxon>
        <taxon>Sacoglossa</taxon>
        <taxon>Placobranchoidea</taxon>
        <taxon>Plakobranchidae</taxon>
        <taxon>Elysia</taxon>
    </lineage>
</organism>
<proteinExistence type="predicted"/>
<reference evidence="1 2" key="1">
    <citation type="journal article" date="2021" name="Elife">
        <title>Chloroplast acquisition without the gene transfer in kleptoplastic sea slugs, Plakobranchus ocellatus.</title>
        <authorList>
            <person name="Maeda T."/>
            <person name="Takahashi S."/>
            <person name="Yoshida T."/>
            <person name="Shimamura S."/>
            <person name="Takaki Y."/>
            <person name="Nagai Y."/>
            <person name="Toyoda A."/>
            <person name="Suzuki Y."/>
            <person name="Arimoto A."/>
            <person name="Ishii H."/>
            <person name="Satoh N."/>
            <person name="Nishiyama T."/>
            <person name="Hasebe M."/>
            <person name="Maruyama T."/>
            <person name="Minagawa J."/>
            <person name="Obokata J."/>
            <person name="Shigenobu S."/>
        </authorList>
    </citation>
    <scope>NUCLEOTIDE SEQUENCE [LARGE SCALE GENOMIC DNA]</scope>
</reference>
<evidence type="ECO:0000313" key="2">
    <source>
        <dbReference type="Proteomes" id="UP000762676"/>
    </source>
</evidence>
<name>A0AAV4HP20_9GAST</name>